<dbReference type="InterPro" id="IPR016195">
    <property type="entry name" value="Pol/histidinol_Pase-like"/>
</dbReference>
<dbReference type="EMBL" id="JAVDWH010000001">
    <property type="protein sequence ID" value="MDR7086849.1"/>
    <property type="molecule type" value="Genomic_DNA"/>
</dbReference>
<dbReference type="SMART" id="SM00481">
    <property type="entry name" value="POLIIIAc"/>
    <property type="match status" value="1"/>
</dbReference>
<dbReference type="Gene3D" id="1.10.150.650">
    <property type="match status" value="1"/>
</dbReference>
<sequence length="288" mass="31131">MRIDLHAHSRRSDGTDTPSELVEAAGKARLDVVAITDHDNTEGWAEAAEAALTKGIRLVKGVEMTTNCAGSTVHLLGYEFDPEDPTLVAEFARARDMREERVDKILNELRLLGHKISRADVEAAAAGAPIGKPHFNRALVANGLTIPEGTTYKELLKGGQAYVKRTYSVDLADAVRMITEADGKAVVAHPWARRGRDVITPAVLSQLKEVGLAGLEVNHPDHELPDRAELTAMAKELDLAVTGGSDYHGSGKQLPKFALGACKTDVEQYYQLFDCGTPGKITDIDPKC</sequence>
<dbReference type="InterPro" id="IPR004013">
    <property type="entry name" value="PHP_dom"/>
</dbReference>
<organism evidence="2 3">
    <name type="scientific">Aeromicrobium panaciterrae</name>
    <dbReference type="NCBI Taxonomy" id="363861"/>
    <lineage>
        <taxon>Bacteria</taxon>
        <taxon>Bacillati</taxon>
        <taxon>Actinomycetota</taxon>
        <taxon>Actinomycetes</taxon>
        <taxon>Propionibacteriales</taxon>
        <taxon>Nocardioidaceae</taxon>
        <taxon>Aeromicrobium</taxon>
    </lineage>
</organism>
<name>A0ABU1UNU3_9ACTN</name>
<evidence type="ECO:0000313" key="3">
    <source>
        <dbReference type="Proteomes" id="UP001257739"/>
    </source>
</evidence>
<accession>A0ABU1UNU3</accession>
<dbReference type="RefSeq" id="WP_309969480.1">
    <property type="nucleotide sequence ID" value="NZ_JAVDWH010000001.1"/>
</dbReference>
<proteinExistence type="predicted"/>
<feature type="domain" description="Polymerase/histidinol phosphatase N-terminal" evidence="1">
    <location>
        <begin position="3"/>
        <end position="68"/>
    </location>
</feature>
<evidence type="ECO:0000313" key="2">
    <source>
        <dbReference type="EMBL" id="MDR7086849.1"/>
    </source>
</evidence>
<dbReference type="Pfam" id="PF02811">
    <property type="entry name" value="PHP"/>
    <property type="match status" value="1"/>
</dbReference>
<dbReference type="PANTHER" id="PTHR42924">
    <property type="entry name" value="EXONUCLEASE"/>
    <property type="match status" value="1"/>
</dbReference>
<reference evidence="2 3" key="1">
    <citation type="submission" date="2023-07" db="EMBL/GenBank/DDBJ databases">
        <title>Sorghum-associated microbial communities from plants grown in Nebraska, USA.</title>
        <authorList>
            <person name="Schachtman D."/>
        </authorList>
    </citation>
    <scope>NUCLEOTIDE SEQUENCE [LARGE SCALE GENOMIC DNA]</scope>
    <source>
        <strain evidence="2 3">BE248</strain>
    </source>
</reference>
<dbReference type="SUPFAM" id="SSF89550">
    <property type="entry name" value="PHP domain-like"/>
    <property type="match status" value="1"/>
</dbReference>
<dbReference type="Proteomes" id="UP001257739">
    <property type="component" value="Unassembled WGS sequence"/>
</dbReference>
<gene>
    <name evidence="2" type="ORF">J2X11_001688</name>
</gene>
<dbReference type="CDD" id="cd07438">
    <property type="entry name" value="PHP_HisPPase_AMP"/>
    <property type="match status" value="1"/>
</dbReference>
<protein>
    <submittedName>
        <fullName evidence="2">Metal-dependent phosphoesterase TrpH</fullName>
    </submittedName>
</protein>
<keyword evidence="3" id="KW-1185">Reference proteome</keyword>
<dbReference type="InterPro" id="IPR052018">
    <property type="entry name" value="PHP_domain"/>
</dbReference>
<dbReference type="InterPro" id="IPR003141">
    <property type="entry name" value="Pol/His_phosphatase_N"/>
</dbReference>
<dbReference type="Gene3D" id="3.20.20.140">
    <property type="entry name" value="Metal-dependent hydrolases"/>
    <property type="match status" value="1"/>
</dbReference>
<comment type="caution">
    <text evidence="2">The sequence shown here is derived from an EMBL/GenBank/DDBJ whole genome shotgun (WGS) entry which is preliminary data.</text>
</comment>
<evidence type="ECO:0000259" key="1">
    <source>
        <dbReference type="SMART" id="SM00481"/>
    </source>
</evidence>
<dbReference type="PANTHER" id="PTHR42924:SF3">
    <property type="entry name" value="POLYMERASE_HISTIDINOL PHOSPHATASE N-TERMINAL DOMAIN-CONTAINING PROTEIN"/>
    <property type="match status" value="1"/>
</dbReference>